<feature type="domain" description="TNFR-Cys" evidence="2">
    <location>
        <begin position="120"/>
        <end position="162"/>
    </location>
</feature>
<reference evidence="3" key="2">
    <citation type="submission" date="2025-08" db="UniProtKB">
        <authorList>
            <consortium name="Ensembl"/>
        </authorList>
    </citation>
    <scope>IDENTIFICATION</scope>
</reference>
<proteinExistence type="predicted"/>
<dbReference type="Gene3D" id="2.10.50.10">
    <property type="entry name" value="Tumor Necrosis Factor Receptor, subunit A, domain 2"/>
    <property type="match status" value="2"/>
</dbReference>
<feature type="disulfide bond" evidence="1">
    <location>
        <begin position="121"/>
        <end position="136"/>
    </location>
</feature>
<evidence type="ECO:0000256" key="1">
    <source>
        <dbReference type="PROSITE-ProRule" id="PRU00206"/>
    </source>
</evidence>
<reference evidence="4" key="1">
    <citation type="submission" date="2020-03" db="EMBL/GenBank/DDBJ databases">
        <title>Evolution of repeat sequences and sex chromosomes of tilapia species revealed by chromosome-level genomes.</title>
        <authorList>
            <person name="Xu L."/>
            <person name="Tao W."/>
            <person name="Wang D."/>
            <person name="Zhou Q."/>
        </authorList>
    </citation>
    <scope>NUCLEOTIDE SEQUENCE [LARGE SCALE GENOMIC DNA]</scope>
    <source>
        <strain evidence="4">Israel</strain>
    </source>
</reference>
<dbReference type="AlphaFoldDB" id="A0AAZ1XP90"/>
<comment type="caution">
    <text evidence="1">Lacks conserved residue(s) required for the propagation of feature annotation.</text>
</comment>
<dbReference type="SMART" id="SM00208">
    <property type="entry name" value="TNFR"/>
    <property type="match status" value="2"/>
</dbReference>
<dbReference type="SUPFAM" id="SSF57184">
    <property type="entry name" value="Growth factor receptor domain"/>
    <property type="match status" value="1"/>
</dbReference>
<dbReference type="InterPro" id="IPR001368">
    <property type="entry name" value="TNFR/NGFR_Cys_rich_reg"/>
</dbReference>
<dbReference type="SMART" id="SM01411">
    <property type="entry name" value="Ephrin_rec_like"/>
    <property type="match status" value="2"/>
</dbReference>
<dbReference type="PROSITE" id="PS50050">
    <property type="entry name" value="TNFR_NGFR_2"/>
    <property type="match status" value="1"/>
</dbReference>
<evidence type="ECO:0000313" key="4">
    <source>
        <dbReference type="Proteomes" id="UP000472276"/>
    </source>
</evidence>
<gene>
    <name evidence="3" type="primary">RSPO3</name>
</gene>
<dbReference type="Proteomes" id="UP000472276">
    <property type="component" value="Unassembled WGS sequence"/>
</dbReference>
<dbReference type="GO" id="GO:0042127">
    <property type="term" value="P:regulation of cell population proliferation"/>
    <property type="evidence" value="ECO:0007669"/>
    <property type="project" value="TreeGrafter"/>
</dbReference>
<dbReference type="PANTHER" id="PTHR47139:SF3">
    <property type="entry name" value="SI:CH73-361P23.3"/>
    <property type="match status" value="1"/>
</dbReference>
<keyword evidence="4" id="KW-1185">Reference proteome</keyword>
<dbReference type="GO" id="GO:0038023">
    <property type="term" value="F:signaling receptor activity"/>
    <property type="evidence" value="ECO:0007669"/>
    <property type="project" value="TreeGrafter"/>
</dbReference>
<name>A0AAZ1XP90_OREAU</name>
<feature type="repeat" description="TNFR-Cys" evidence="1">
    <location>
        <begin position="120"/>
        <end position="162"/>
    </location>
</feature>
<dbReference type="InterPro" id="IPR009030">
    <property type="entry name" value="Growth_fac_rcpt_cys_sf"/>
</dbReference>
<dbReference type="PANTHER" id="PTHR47139">
    <property type="entry name" value="TUMOR NECROSIS FACTOR RECEPTOR SUPERFAMILY MEMBER 9"/>
    <property type="match status" value="1"/>
</dbReference>
<dbReference type="Pfam" id="PF00020">
    <property type="entry name" value="TNFR_c6"/>
    <property type="match status" value="2"/>
</dbReference>
<reference evidence="3" key="3">
    <citation type="submission" date="2025-09" db="UniProtKB">
        <authorList>
            <consortium name="Ensembl"/>
        </authorList>
    </citation>
    <scope>IDENTIFICATION</scope>
</reference>
<dbReference type="Ensembl" id="ENSOABT00000069693.1">
    <property type="protein sequence ID" value="ENSOABP00000070081.1"/>
    <property type="gene ID" value="ENSOABG00000031258.1"/>
</dbReference>
<keyword evidence="1" id="KW-1015">Disulfide bond</keyword>
<evidence type="ECO:0000259" key="2">
    <source>
        <dbReference type="PROSITE" id="PS50050"/>
    </source>
</evidence>
<protein>
    <recommendedName>
        <fullName evidence="2">TNFR-Cys domain-containing protein</fullName>
    </recommendedName>
</protein>
<sequence length="295" mass="33571">MTNYCCKRDIHPLTRGLFIEREKPAHPCLLSCCQQGRKKSAELFNSLGHRFSNFLEISLREGTLLLSVLFYLSHGKHCIEEVNMIVVQLIILILIFNQHVAGLTCNRGEKVSRNGNTCDECPADYYQDQENTKKHCKPCTRCESNHGSVIKQDCTKFTNRKCECRKDFIPRESDYSICQCAEGFKQTGGECQKCEEGFFITSENSDCKKWKECTSGVKINGTATSDAICNEPNSNTHTTTPPTSKTITTLQSLITQRPQWEAQTQEMDTRSVSSPPRVATCRKKSISFWRSFRCF</sequence>
<organism evidence="3 4">
    <name type="scientific">Oreochromis aureus</name>
    <name type="common">Israeli tilapia</name>
    <name type="synonym">Chromis aureus</name>
    <dbReference type="NCBI Taxonomy" id="47969"/>
    <lineage>
        <taxon>Eukaryota</taxon>
        <taxon>Metazoa</taxon>
        <taxon>Chordata</taxon>
        <taxon>Craniata</taxon>
        <taxon>Vertebrata</taxon>
        <taxon>Euteleostomi</taxon>
        <taxon>Actinopterygii</taxon>
        <taxon>Neopterygii</taxon>
        <taxon>Teleostei</taxon>
        <taxon>Neoteleostei</taxon>
        <taxon>Acanthomorphata</taxon>
        <taxon>Ovalentaria</taxon>
        <taxon>Cichlomorphae</taxon>
        <taxon>Cichliformes</taxon>
        <taxon>Cichlidae</taxon>
        <taxon>African cichlids</taxon>
        <taxon>Pseudocrenilabrinae</taxon>
        <taxon>Oreochromini</taxon>
        <taxon>Oreochromis</taxon>
    </lineage>
</organism>
<evidence type="ECO:0000313" key="3">
    <source>
        <dbReference type="Ensembl" id="ENSOABP00000070081.1"/>
    </source>
</evidence>
<accession>A0AAZ1XP90</accession>